<dbReference type="Proteomes" id="UP000288805">
    <property type="component" value="Unassembled WGS sequence"/>
</dbReference>
<dbReference type="PANTHER" id="PTHR33223:SF11">
    <property type="entry name" value="ELEMENT PROTEIN, PUTATIVE-RELATED"/>
    <property type="match status" value="1"/>
</dbReference>
<protein>
    <recommendedName>
        <fullName evidence="2">Retrotransposon gag domain-containing protein</fullName>
    </recommendedName>
</protein>
<evidence type="ECO:0000313" key="4">
    <source>
        <dbReference type="Proteomes" id="UP000288805"/>
    </source>
</evidence>
<organism evidence="3 4">
    <name type="scientific">Vitis vinifera</name>
    <name type="common">Grape</name>
    <dbReference type="NCBI Taxonomy" id="29760"/>
    <lineage>
        <taxon>Eukaryota</taxon>
        <taxon>Viridiplantae</taxon>
        <taxon>Streptophyta</taxon>
        <taxon>Embryophyta</taxon>
        <taxon>Tracheophyta</taxon>
        <taxon>Spermatophyta</taxon>
        <taxon>Magnoliopsida</taxon>
        <taxon>eudicotyledons</taxon>
        <taxon>Gunneridae</taxon>
        <taxon>Pentapetalae</taxon>
        <taxon>rosids</taxon>
        <taxon>Vitales</taxon>
        <taxon>Vitaceae</taxon>
        <taxon>Viteae</taxon>
        <taxon>Vitis</taxon>
    </lineage>
</organism>
<dbReference type="Pfam" id="PF03732">
    <property type="entry name" value="Retrotrans_gag"/>
    <property type="match status" value="1"/>
</dbReference>
<proteinExistence type="predicted"/>
<gene>
    <name evidence="3" type="ORF">CK203_036357</name>
</gene>
<sequence length="547" mass="62134">MRDRMHPPRMSAPSCIVPPTEQLVIRPYLVPLLPTFHGMESENPYAHIKEFEDVCNTFQEGGASIDLMRLKLFPFTLKDKAKIWLNSLRPRSIRSWTDLQAEFLKKFFPTHRTNGLKRQISNFSAKENEKFYECWERYMEAINACPHHGFDTWLLVSYFYDGMSSSMKQLLETMCGGDFMSKNPEEAMDFLSYVADVSRGWDEPTKGEVGKMKSQLNAYNAKAGMYTLKEDDDMKAKLAAMTRRLEELELKRIHEVQAVAEAPVQVKLCPNCQSLNIWWRNALQFQLKGKCIEIKQMLLDNSGPITMLLMEIPTIKLEESSKFLMEGQSNSIPTAGSTISAIFKKISFSTYQNPKGVHEVESHEGESSQVKDVKALITLRSGKKIEQPTPKPHVEKEEEIKKGKEMEDKESEISEEKKDSDSTMKVIPEKELLKEEMLKKSTSPPFPQALHGKKGLEMQLKSLKGLTVNKKAFLTEQVSAILQCKSPLKYKDPGSPTISVMIGGKVVEKALLDLGASVNLLPYSVYKQLGLGELKPTAITYLWQIDQ</sequence>
<evidence type="ECO:0000256" key="1">
    <source>
        <dbReference type="SAM" id="MobiDB-lite"/>
    </source>
</evidence>
<evidence type="ECO:0000313" key="3">
    <source>
        <dbReference type="EMBL" id="RVW87519.1"/>
    </source>
</evidence>
<dbReference type="Gene3D" id="2.40.70.10">
    <property type="entry name" value="Acid Proteases"/>
    <property type="match status" value="1"/>
</dbReference>
<reference evidence="3 4" key="1">
    <citation type="journal article" date="2018" name="PLoS Genet.">
        <title>Population sequencing reveals clonal diversity and ancestral inbreeding in the grapevine cultivar Chardonnay.</title>
        <authorList>
            <person name="Roach M.J."/>
            <person name="Johnson D.L."/>
            <person name="Bohlmann J."/>
            <person name="van Vuuren H.J."/>
            <person name="Jones S.J."/>
            <person name="Pretorius I.S."/>
            <person name="Schmidt S.A."/>
            <person name="Borneman A.R."/>
        </authorList>
    </citation>
    <scope>NUCLEOTIDE SEQUENCE [LARGE SCALE GENOMIC DNA]</scope>
    <source>
        <strain evidence="4">cv. Chardonnay</strain>
        <tissue evidence="3">Leaf</tissue>
    </source>
</reference>
<comment type="caution">
    <text evidence="3">The sequence shown here is derived from an EMBL/GenBank/DDBJ whole genome shotgun (WGS) entry which is preliminary data.</text>
</comment>
<dbReference type="AlphaFoldDB" id="A0A438HSV5"/>
<dbReference type="PANTHER" id="PTHR33223">
    <property type="entry name" value="CCHC-TYPE DOMAIN-CONTAINING PROTEIN"/>
    <property type="match status" value="1"/>
</dbReference>
<feature type="region of interest" description="Disordered" evidence="1">
    <location>
        <begin position="384"/>
        <end position="423"/>
    </location>
</feature>
<evidence type="ECO:0000259" key="2">
    <source>
        <dbReference type="Pfam" id="PF03732"/>
    </source>
</evidence>
<feature type="compositionally biased region" description="Basic and acidic residues" evidence="1">
    <location>
        <begin position="392"/>
        <end position="423"/>
    </location>
</feature>
<accession>A0A438HSV5</accession>
<dbReference type="InterPro" id="IPR005162">
    <property type="entry name" value="Retrotrans_gag_dom"/>
</dbReference>
<name>A0A438HSV5_VITVI</name>
<feature type="domain" description="Retrotransposon gag" evidence="2">
    <location>
        <begin position="71"/>
        <end position="164"/>
    </location>
</feature>
<dbReference type="EMBL" id="QGNW01000183">
    <property type="protein sequence ID" value="RVW87519.1"/>
    <property type="molecule type" value="Genomic_DNA"/>
</dbReference>
<dbReference type="InterPro" id="IPR021109">
    <property type="entry name" value="Peptidase_aspartic_dom_sf"/>
</dbReference>